<evidence type="ECO:0000313" key="1">
    <source>
        <dbReference type="EMBL" id="KAA3481669.1"/>
    </source>
</evidence>
<accession>A0A5B6WIQ4</accession>
<protein>
    <submittedName>
        <fullName evidence="1">Uncharacterized protein</fullName>
    </submittedName>
</protein>
<sequence>MSIIPRIPLVVPVTHMYIREYAILHVEGWLKLINQFSGMKIAINICGSSSNYAIHLTLMVFQ</sequence>
<organism evidence="1 2">
    <name type="scientific">Gossypium australe</name>
    <dbReference type="NCBI Taxonomy" id="47621"/>
    <lineage>
        <taxon>Eukaryota</taxon>
        <taxon>Viridiplantae</taxon>
        <taxon>Streptophyta</taxon>
        <taxon>Embryophyta</taxon>
        <taxon>Tracheophyta</taxon>
        <taxon>Spermatophyta</taxon>
        <taxon>Magnoliopsida</taxon>
        <taxon>eudicotyledons</taxon>
        <taxon>Gunneridae</taxon>
        <taxon>Pentapetalae</taxon>
        <taxon>rosids</taxon>
        <taxon>malvids</taxon>
        <taxon>Malvales</taxon>
        <taxon>Malvaceae</taxon>
        <taxon>Malvoideae</taxon>
        <taxon>Gossypium</taxon>
    </lineage>
</organism>
<dbReference type="EMBL" id="SMMG02000003">
    <property type="protein sequence ID" value="KAA3481669.1"/>
    <property type="molecule type" value="Genomic_DNA"/>
</dbReference>
<reference evidence="2" key="1">
    <citation type="journal article" date="2019" name="Plant Biotechnol. J.">
        <title>Genome sequencing of the Australian wild diploid species Gossypium australe highlights disease resistance and delayed gland morphogenesis.</title>
        <authorList>
            <person name="Cai Y."/>
            <person name="Cai X."/>
            <person name="Wang Q."/>
            <person name="Wang P."/>
            <person name="Zhang Y."/>
            <person name="Cai C."/>
            <person name="Xu Y."/>
            <person name="Wang K."/>
            <person name="Zhou Z."/>
            <person name="Wang C."/>
            <person name="Geng S."/>
            <person name="Li B."/>
            <person name="Dong Q."/>
            <person name="Hou Y."/>
            <person name="Wang H."/>
            <person name="Ai P."/>
            <person name="Liu Z."/>
            <person name="Yi F."/>
            <person name="Sun M."/>
            <person name="An G."/>
            <person name="Cheng J."/>
            <person name="Zhang Y."/>
            <person name="Shi Q."/>
            <person name="Xie Y."/>
            <person name="Shi X."/>
            <person name="Chang Y."/>
            <person name="Huang F."/>
            <person name="Chen Y."/>
            <person name="Hong S."/>
            <person name="Mi L."/>
            <person name="Sun Q."/>
            <person name="Zhang L."/>
            <person name="Zhou B."/>
            <person name="Peng R."/>
            <person name="Zhang X."/>
            <person name="Liu F."/>
        </authorList>
    </citation>
    <scope>NUCLEOTIDE SEQUENCE [LARGE SCALE GENOMIC DNA]</scope>
    <source>
        <strain evidence="2">cv. PA1801</strain>
    </source>
</reference>
<comment type="caution">
    <text evidence="1">The sequence shown here is derived from an EMBL/GenBank/DDBJ whole genome shotgun (WGS) entry which is preliminary data.</text>
</comment>
<dbReference type="AlphaFoldDB" id="A0A5B6WIQ4"/>
<name>A0A5B6WIQ4_9ROSI</name>
<gene>
    <name evidence="1" type="ORF">EPI10_022015</name>
</gene>
<dbReference type="Proteomes" id="UP000325315">
    <property type="component" value="Unassembled WGS sequence"/>
</dbReference>
<keyword evidence="2" id="KW-1185">Reference proteome</keyword>
<proteinExistence type="predicted"/>
<evidence type="ECO:0000313" key="2">
    <source>
        <dbReference type="Proteomes" id="UP000325315"/>
    </source>
</evidence>